<sequence>YYITDLFHGPRIVWLGDAKIVIPAISIATVWWTFGAPMLTFLAGLQGIPESLYEAAKIDGANNRQTFWHITLPLLRPTMLFVGVTQFLAQMQVFGQPLIMTGGGPGHESRTVLVYLFQTAWSFFRMGYASAMAVVLAIIMMAITLLQFRLLRNQAEY</sequence>
<dbReference type="SUPFAM" id="SSF161098">
    <property type="entry name" value="MetI-like"/>
    <property type="match status" value="1"/>
</dbReference>
<dbReference type="Gene3D" id="1.10.3720.10">
    <property type="entry name" value="MetI-like"/>
    <property type="match status" value="1"/>
</dbReference>
<evidence type="ECO:0000256" key="4">
    <source>
        <dbReference type="ARBA" id="ARBA00022692"/>
    </source>
</evidence>
<keyword evidence="3" id="KW-1003">Cell membrane</keyword>
<name>A0A0P9FA17_9CHLR</name>
<protein>
    <submittedName>
        <fullName evidence="9">ABC transporter permease</fullName>
    </submittedName>
</protein>
<dbReference type="CDD" id="cd06261">
    <property type="entry name" value="TM_PBP2"/>
    <property type="match status" value="1"/>
</dbReference>
<evidence type="ECO:0000256" key="2">
    <source>
        <dbReference type="ARBA" id="ARBA00022448"/>
    </source>
</evidence>
<keyword evidence="6 7" id="KW-0472">Membrane</keyword>
<evidence type="ECO:0000256" key="6">
    <source>
        <dbReference type="ARBA" id="ARBA00023136"/>
    </source>
</evidence>
<dbReference type="InterPro" id="IPR051393">
    <property type="entry name" value="ABC_transporter_permease"/>
</dbReference>
<evidence type="ECO:0000256" key="7">
    <source>
        <dbReference type="RuleBase" id="RU363032"/>
    </source>
</evidence>
<comment type="similarity">
    <text evidence="7">Belongs to the binding-protein-dependent transport system permease family.</text>
</comment>
<feature type="domain" description="ABC transmembrane type-1" evidence="8">
    <location>
        <begin position="1"/>
        <end position="147"/>
    </location>
</feature>
<comment type="caution">
    <text evidence="9">The sequence shown here is derived from an EMBL/GenBank/DDBJ whole genome shotgun (WGS) entry which is preliminary data.</text>
</comment>
<comment type="subcellular location">
    <subcellularLocation>
        <location evidence="1 7">Cell membrane</location>
        <topology evidence="1 7">Multi-pass membrane protein</topology>
    </subcellularLocation>
</comment>
<dbReference type="GO" id="GO:0055085">
    <property type="term" value="P:transmembrane transport"/>
    <property type="evidence" value="ECO:0007669"/>
    <property type="project" value="InterPro"/>
</dbReference>
<dbReference type="EMBL" id="LJCR01002022">
    <property type="protein sequence ID" value="KPV49361.1"/>
    <property type="molecule type" value="Genomic_DNA"/>
</dbReference>
<feature type="non-terminal residue" evidence="9">
    <location>
        <position position="1"/>
    </location>
</feature>
<keyword evidence="10" id="KW-1185">Reference proteome</keyword>
<evidence type="ECO:0000313" key="10">
    <source>
        <dbReference type="Proteomes" id="UP000050509"/>
    </source>
</evidence>
<dbReference type="Pfam" id="PF00528">
    <property type="entry name" value="BPD_transp_1"/>
    <property type="match status" value="1"/>
</dbReference>
<reference evidence="9 10" key="1">
    <citation type="submission" date="2015-09" db="EMBL/GenBank/DDBJ databases">
        <title>Draft genome sequence of Kouleothrix aurantiaca JCM 19913.</title>
        <authorList>
            <person name="Hemp J."/>
        </authorList>
    </citation>
    <scope>NUCLEOTIDE SEQUENCE [LARGE SCALE GENOMIC DNA]</scope>
    <source>
        <strain evidence="9 10">COM-B</strain>
    </source>
</reference>
<keyword evidence="2 7" id="KW-0813">Transport</keyword>
<dbReference type="InterPro" id="IPR035906">
    <property type="entry name" value="MetI-like_sf"/>
</dbReference>
<dbReference type="InterPro" id="IPR000515">
    <property type="entry name" value="MetI-like"/>
</dbReference>
<organism evidence="9 10">
    <name type="scientific">Kouleothrix aurantiaca</name>
    <dbReference type="NCBI Taxonomy" id="186479"/>
    <lineage>
        <taxon>Bacteria</taxon>
        <taxon>Bacillati</taxon>
        <taxon>Chloroflexota</taxon>
        <taxon>Chloroflexia</taxon>
        <taxon>Chloroflexales</taxon>
        <taxon>Roseiflexineae</taxon>
        <taxon>Roseiflexaceae</taxon>
        <taxon>Kouleothrix</taxon>
    </lineage>
</organism>
<evidence type="ECO:0000259" key="8">
    <source>
        <dbReference type="PROSITE" id="PS50928"/>
    </source>
</evidence>
<feature type="transmembrane region" description="Helical" evidence="7">
    <location>
        <begin position="66"/>
        <end position="89"/>
    </location>
</feature>
<dbReference type="PROSITE" id="PS50928">
    <property type="entry name" value="ABC_TM1"/>
    <property type="match status" value="1"/>
</dbReference>
<dbReference type="AlphaFoldDB" id="A0A0P9FA17"/>
<dbReference type="PANTHER" id="PTHR30193">
    <property type="entry name" value="ABC TRANSPORTER PERMEASE PROTEIN"/>
    <property type="match status" value="1"/>
</dbReference>
<dbReference type="PANTHER" id="PTHR30193:SF37">
    <property type="entry name" value="INNER MEMBRANE ABC TRANSPORTER PERMEASE PROTEIN YCJO"/>
    <property type="match status" value="1"/>
</dbReference>
<feature type="transmembrane region" description="Helical" evidence="7">
    <location>
        <begin position="126"/>
        <end position="148"/>
    </location>
</feature>
<proteinExistence type="inferred from homology"/>
<evidence type="ECO:0000313" key="9">
    <source>
        <dbReference type="EMBL" id="KPV49361.1"/>
    </source>
</evidence>
<keyword evidence="5 7" id="KW-1133">Transmembrane helix</keyword>
<dbReference type="GO" id="GO:0005886">
    <property type="term" value="C:plasma membrane"/>
    <property type="evidence" value="ECO:0007669"/>
    <property type="project" value="UniProtKB-SubCell"/>
</dbReference>
<evidence type="ECO:0000256" key="5">
    <source>
        <dbReference type="ARBA" id="ARBA00022989"/>
    </source>
</evidence>
<feature type="transmembrane region" description="Helical" evidence="7">
    <location>
        <begin position="20"/>
        <end position="45"/>
    </location>
</feature>
<evidence type="ECO:0000256" key="1">
    <source>
        <dbReference type="ARBA" id="ARBA00004651"/>
    </source>
</evidence>
<dbReference type="Proteomes" id="UP000050509">
    <property type="component" value="Unassembled WGS sequence"/>
</dbReference>
<keyword evidence="4 7" id="KW-0812">Transmembrane</keyword>
<accession>A0A0P9FA17</accession>
<evidence type="ECO:0000256" key="3">
    <source>
        <dbReference type="ARBA" id="ARBA00022475"/>
    </source>
</evidence>
<gene>
    <name evidence="9" type="ORF">SE17_33085</name>
</gene>